<dbReference type="InterPro" id="IPR027417">
    <property type="entry name" value="P-loop_NTPase"/>
</dbReference>
<comment type="catalytic activity">
    <reaction evidence="8">
        <text>ATP + H2O = ADP + phosphate + H(+)</text>
        <dbReference type="Rhea" id="RHEA:13065"/>
        <dbReference type="ChEBI" id="CHEBI:15377"/>
        <dbReference type="ChEBI" id="CHEBI:15378"/>
        <dbReference type="ChEBI" id="CHEBI:30616"/>
        <dbReference type="ChEBI" id="CHEBI:43474"/>
        <dbReference type="ChEBI" id="CHEBI:456216"/>
        <dbReference type="EC" id="5.6.2.4"/>
    </reaction>
</comment>
<name>A0ABW1CH28_9ACTN</name>
<keyword evidence="3 9" id="KW-0347">Helicase</keyword>
<evidence type="ECO:0000256" key="9">
    <source>
        <dbReference type="PROSITE-ProRule" id="PRU00560"/>
    </source>
</evidence>
<dbReference type="Proteomes" id="UP001596058">
    <property type="component" value="Unassembled WGS sequence"/>
</dbReference>
<dbReference type="PANTHER" id="PTHR11070">
    <property type="entry name" value="UVRD / RECB / PCRA DNA HELICASE FAMILY MEMBER"/>
    <property type="match status" value="1"/>
</dbReference>
<evidence type="ECO:0000256" key="3">
    <source>
        <dbReference type="ARBA" id="ARBA00022806"/>
    </source>
</evidence>
<keyword evidence="1 9" id="KW-0547">Nucleotide-binding</keyword>
<dbReference type="PANTHER" id="PTHR11070:SF2">
    <property type="entry name" value="ATP-DEPENDENT DNA HELICASE SRS2"/>
    <property type="match status" value="1"/>
</dbReference>
<evidence type="ECO:0000256" key="7">
    <source>
        <dbReference type="ARBA" id="ARBA00034808"/>
    </source>
</evidence>
<proteinExistence type="predicted"/>
<accession>A0ABW1CH28</accession>
<dbReference type="InterPro" id="IPR000212">
    <property type="entry name" value="DNA_helicase_UvrD/REP"/>
</dbReference>
<evidence type="ECO:0000313" key="11">
    <source>
        <dbReference type="EMBL" id="MFC5824974.1"/>
    </source>
</evidence>
<keyword evidence="4 9" id="KW-0067">ATP-binding</keyword>
<evidence type="ECO:0000256" key="4">
    <source>
        <dbReference type="ARBA" id="ARBA00022840"/>
    </source>
</evidence>
<protein>
    <recommendedName>
        <fullName evidence="7">DNA 3'-5' helicase</fullName>
        <ecNumber evidence="7">5.6.2.4</ecNumber>
    </recommendedName>
</protein>
<keyword evidence="2 9" id="KW-0378">Hydrolase</keyword>
<dbReference type="SUPFAM" id="SSF52540">
    <property type="entry name" value="P-loop containing nucleoside triphosphate hydrolases"/>
    <property type="match status" value="1"/>
</dbReference>
<dbReference type="EMBL" id="JBHSPA010000017">
    <property type="protein sequence ID" value="MFC5824974.1"/>
    <property type="molecule type" value="Genomic_DNA"/>
</dbReference>
<dbReference type="Pfam" id="PF00580">
    <property type="entry name" value="UvrD-helicase"/>
    <property type="match status" value="1"/>
</dbReference>
<evidence type="ECO:0000256" key="5">
    <source>
        <dbReference type="ARBA" id="ARBA00023235"/>
    </source>
</evidence>
<organism evidence="11 12">
    <name type="scientific">Nonomuraea insulae</name>
    <dbReference type="NCBI Taxonomy" id="1616787"/>
    <lineage>
        <taxon>Bacteria</taxon>
        <taxon>Bacillati</taxon>
        <taxon>Actinomycetota</taxon>
        <taxon>Actinomycetes</taxon>
        <taxon>Streptosporangiales</taxon>
        <taxon>Streptosporangiaceae</taxon>
        <taxon>Nonomuraea</taxon>
    </lineage>
</organism>
<dbReference type="InterPro" id="IPR014016">
    <property type="entry name" value="UvrD-like_ATP-bd"/>
</dbReference>
<dbReference type="PROSITE" id="PS51198">
    <property type="entry name" value="UVRD_HELICASE_ATP_BIND"/>
    <property type="match status" value="1"/>
</dbReference>
<evidence type="ECO:0000313" key="12">
    <source>
        <dbReference type="Proteomes" id="UP001596058"/>
    </source>
</evidence>
<evidence type="ECO:0000259" key="10">
    <source>
        <dbReference type="PROSITE" id="PS51198"/>
    </source>
</evidence>
<feature type="domain" description="UvrD-like helicase ATP-binding" evidence="10">
    <location>
        <begin position="10"/>
        <end position="366"/>
    </location>
</feature>
<evidence type="ECO:0000256" key="1">
    <source>
        <dbReference type="ARBA" id="ARBA00022741"/>
    </source>
</evidence>
<evidence type="ECO:0000256" key="2">
    <source>
        <dbReference type="ARBA" id="ARBA00022801"/>
    </source>
</evidence>
<reference evidence="12" key="1">
    <citation type="journal article" date="2019" name="Int. J. Syst. Evol. Microbiol.">
        <title>The Global Catalogue of Microorganisms (GCM) 10K type strain sequencing project: providing services to taxonomists for standard genome sequencing and annotation.</title>
        <authorList>
            <consortium name="The Broad Institute Genomics Platform"/>
            <consortium name="The Broad Institute Genome Sequencing Center for Infectious Disease"/>
            <person name="Wu L."/>
            <person name="Ma J."/>
        </authorList>
    </citation>
    <scope>NUCLEOTIDE SEQUENCE [LARGE SCALE GENOMIC DNA]</scope>
    <source>
        <strain evidence="12">CCUG 53903</strain>
    </source>
</reference>
<feature type="binding site" evidence="9">
    <location>
        <begin position="31"/>
        <end position="38"/>
    </location>
    <ligand>
        <name>ATP</name>
        <dbReference type="ChEBI" id="CHEBI:30616"/>
    </ligand>
</feature>
<sequence length="635" mass="70899">MSDAYNGTPTLTAEQLAVVEQPAYARTLVTAQAGAGKTHTLVRRLDRLVTEEDLTAGEILVLTFSRAAVRELKNRLAQHGDAARHVRAQTFDSWALDLLMRVDAKGSWLEKSFDARIEGAQQAIANDLADELYEHDLRHVVIDEVQDLVGTRRELVEVLLDRFDCGFTVVGDPAQSIYGFTVKNPSERKQETNRFFEWLRNTFGEDLTELSLTDNFRARTDEAKTALDFGPRLRMLSESGNLDGEAHYNELRKVLTGVMNFGGFDELAADALTSISGTSAILCRSNGQALMISEQLHAVGVPHRLRRYAHDRVAPMWLGLLLARSHGSSLNRENFDELIGDLPLIEGLGSDVLWRLLQRTGTGRGSDRLLDLARLRSALAAGRLPDELIAQPPARLVVSSFHRAKGLEFDRVLVVDPGPLREKSPEDKSGKVEKDPAEEARLLYVAMTRARDELYLVPAVETRHIRIHDVSDRWGRYFFQRWRRDGLELQGDDVTTEYPAGSVDFEADAADVQDYLATAVNPGDAVELERVYPEPIALLESPPYLIQHQGRPIGTASEKFRRDLYRFLKLGPSYVPRSFPSLISSVRIDTVETVAGNEAAGIRAGLDQHGVWLAPRLVGLSTFTWDKKELDVEAQ</sequence>
<dbReference type="RefSeq" id="WP_379514493.1">
    <property type="nucleotide sequence ID" value="NZ_JBHSPA010000017.1"/>
</dbReference>
<evidence type="ECO:0000256" key="6">
    <source>
        <dbReference type="ARBA" id="ARBA00034617"/>
    </source>
</evidence>
<keyword evidence="12" id="KW-1185">Reference proteome</keyword>
<gene>
    <name evidence="11" type="ORF">ACFPZ3_14030</name>
</gene>
<comment type="catalytic activity">
    <reaction evidence="6">
        <text>Couples ATP hydrolysis with the unwinding of duplex DNA by translocating in the 3'-5' direction.</text>
        <dbReference type="EC" id="5.6.2.4"/>
    </reaction>
</comment>
<keyword evidence="5" id="KW-0413">Isomerase</keyword>
<comment type="caution">
    <text evidence="11">The sequence shown here is derived from an EMBL/GenBank/DDBJ whole genome shotgun (WGS) entry which is preliminary data.</text>
</comment>
<dbReference type="EC" id="5.6.2.4" evidence="7"/>
<evidence type="ECO:0000256" key="8">
    <source>
        <dbReference type="ARBA" id="ARBA00048988"/>
    </source>
</evidence>
<dbReference type="InterPro" id="IPR014017">
    <property type="entry name" value="DNA_helicase_UvrD-like_C"/>
</dbReference>
<dbReference type="Pfam" id="PF13361">
    <property type="entry name" value="UvrD_C"/>
    <property type="match status" value="1"/>
</dbReference>
<dbReference type="Gene3D" id="3.40.50.300">
    <property type="entry name" value="P-loop containing nucleotide triphosphate hydrolases"/>
    <property type="match status" value="2"/>
</dbReference>